<dbReference type="Gene3D" id="3.30.70.240">
    <property type="match status" value="1"/>
</dbReference>
<dbReference type="OrthoDB" id="364892at2759"/>
<dbReference type="Proteomes" id="UP000193498">
    <property type="component" value="Unassembled WGS sequence"/>
</dbReference>
<reference evidence="2 3" key="1">
    <citation type="submission" date="2016-07" db="EMBL/GenBank/DDBJ databases">
        <title>Pervasive Adenine N6-methylation of Active Genes in Fungi.</title>
        <authorList>
            <consortium name="DOE Joint Genome Institute"/>
            <person name="Mondo S.J."/>
            <person name="Dannebaum R.O."/>
            <person name="Kuo R.C."/>
            <person name="Labutti K."/>
            <person name="Haridas S."/>
            <person name="Kuo A."/>
            <person name="Salamov A."/>
            <person name="Ahrendt S.R."/>
            <person name="Lipzen A."/>
            <person name="Sullivan W."/>
            <person name="Andreopoulos W.B."/>
            <person name="Clum A."/>
            <person name="Lindquist E."/>
            <person name="Daum C."/>
            <person name="Ramamoorthy G.K."/>
            <person name="Gryganskyi A."/>
            <person name="Culley D."/>
            <person name="Magnuson J.K."/>
            <person name="James T.Y."/>
            <person name="O'Malley M.A."/>
            <person name="Stajich J.E."/>
            <person name="Spatafora J.W."/>
            <person name="Visel A."/>
            <person name="Grigoriev I.V."/>
        </authorList>
    </citation>
    <scope>NUCLEOTIDE SEQUENCE [LARGE SCALE GENOMIC DNA]</scope>
    <source>
        <strain evidence="2 3">CBS 931.73</strain>
    </source>
</reference>
<dbReference type="InterPro" id="IPR035651">
    <property type="entry name" value="BipA_V"/>
</dbReference>
<organism evidence="2 3">
    <name type="scientific">Basidiobolus meristosporus CBS 931.73</name>
    <dbReference type="NCBI Taxonomy" id="1314790"/>
    <lineage>
        <taxon>Eukaryota</taxon>
        <taxon>Fungi</taxon>
        <taxon>Fungi incertae sedis</taxon>
        <taxon>Zoopagomycota</taxon>
        <taxon>Entomophthoromycotina</taxon>
        <taxon>Basidiobolomycetes</taxon>
        <taxon>Basidiobolales</taxon>
        <taxon>Basidiobolaceae</taxon>
        <taxon>Basidiobolus</taxon>
    </lineage>
</organism>
<dbReference type="InterPro" id="IPR042116">
    <property type="entry name" value="TypA/BipA_C"/>
</dbReference>
<keyword evidence="3" id="KW-1185">Reference proteome</keyword>
<accession>A0A1Y1Y145</accession>
<dbReference type="SUPFAM" id="SSF50447">
    <property type="entry name" value="Translation proteins"/>
    <property type="match status" value="1"/>
</dbReference>
<dbReference type="PROSITE" id="PS00301">
    <property type="entry name" value="G_TR_1"/>
    <property type="match status" value="1"/>
</dbReference>
<dbReference type="CDD" id="cd03691">
    <property type="entry name" value="BipA_TypA_II"/>
    <property type="match status" value="1"/>
</dbReference>
<dbReference type="InParanoid" id="A0A1Y1Y145"/>
<evidence type="ECO:0000259" key="1">
    <source>
        <dbReference type="PROSITE" id="PS51722"/>
    </source>
</evidence>
<dbReference type="STRING" id="1314790.A0A1Y1Y145"/>
<dbReference type="InterPro" id="IPR031157">
    <property type="entry name" value="G_TR_CS"/>
</dbReference>
<dbReference type="InterPro" id="IPR004161">
    <property type="entry name" value="EFTu-like_2"/>
</dbReference>
<dbReference type="FunFam" id="3.30.70.240:FF:000002">
    <property type="entry name" value="GTP-binding protein TypA"/>
    <property type="match status" value="1"/>
</dbReference>
<dbReference type="AlphaFoldDB" id="A0A1Y1Y145"/>
<gene>
    <name evidence="2" type="ORF">K493DRAFT_286625</name>
</gene>
<dbReference type="GO" id="GO:0005829">
    <property type="term" value="C:cytosol"/>
    <property type="evidence" value="ECO:0007669"/>
    <property type="project" value="TreeGrafter"/>
</dbReference>
<dbReference type="Gene3D" id="2.40.50.250">
    <property type="entry name" value="bipa protein"/>
    <property type="match status" value="1"/>
</dbReference>
<evidence type="ECO:0000313" key="3">
    <source>
        <dbReference type="Proteomes" id="UP000193498"/>
    </source>
</evidence>
<dbReference type="GO" id="GO:0005525">
    <property type="term" value="F:GTP binding"/>
    <property type="evidence" value="ECO:0007669"/>
    <property type="project" value="InterPro"/>
</dbReference>
<dbReference type="FunFam" id="3.40.50.300:FF:000055">
    <property type="entry name" value="GTP-binding protein TypA"/>
    <property type="match status" value="1"/>
</dbReference>
<dbReference type="PRINTS" id="PR00315">
    <property type="entry name" value="ELONGATNFCT"/>
</dbReference>
<dbReference type="PANTHER" id="PTHR42908:SF8">
    <property type="entry name" value="TR-TYPE G DOMAIN-CONTAINING PROTEIN"/>
    <property type="match status" value="1"/>
</dbReference>
<dbReference type="Gene3D" id="2.40.30.10">
    <property type="entry name" value="Translation factors"/>
    <property type="match status" value="1"/>
</dbReference>
<dbReference type="GO" id="GO:1990904">
    <property type="term" value="C:ribonucleoprotein complex"/>
    <property type="evidence" value="ECO:0007669"/>
    <property type="project" value="TreeGrafter"/>
</dbReference>
<dbReference type="Pfam" id="PF21018">
    <property type="entry name" value="BipA_C"/>
    <property type="match status" value="1"/>
</dbReference>
<dbReference type="InterPro" id="IPR048876">
    <property type="entry name" value="BipA_C"/>
</dbReference>
<dbReference type="Pfam" id="PF00009">
    <property type="entry name" value="GTP_EFTU"/>
    <property type="match status" value="1"/>
</dbReference>
<dbReference type="GO" id="GO:0003924">
    <property type="term" value="F:GTPase activity"/>
    <property type="evidence" value="ECO:0007669"/>
    <property type="project" value="InterPro"/>
</dbReference>
<dbReference type="InterPro" id="IPR009000">
    <property type="entry name" value="Transl_B-barrel_sf"/>
</dbReference>
<dbReference type="InterPro" id="IPR027417">
    <property type="entry name" value="P-loop_NTPase"/>
</dbReference>
<dbReference type="InterPro" id="IPR047043">
    <property type="entry name" value="BipA_III"/>
</dbReference>
<dbReference type="Pfam" id="PF00679">
    <property type="entry name" value="EFG_C"/>
    <property type="match status" value="1"/>
</dbReference>
<dbReference type="Gene3D" id="3.40.50.300">
    <property type="entry name" value="P-loop containing nucleotide triphosphate hydrolases"/>
    <property type="match status" value="1"/>
</dbReference>
<dbReference type="NCBIfam" id="TIGR01394">
    <property type="entry name" value="TypA_BipA"/>
    <property type="match status" value="1"/>
</dbReference>
<dbReference type="NCBIfam" id="TIGR00231">
    <property type="entry name" value="small_GTP"/>
    <property type="match status" value="1"/>
</dbReference>
<dbReference type="InterPro" id="IPR047041">
    <property type="entry name" value="BipA_GTP-bd_dom"/>
</dbReference>
<dbReference type="InterPro" id="IPR005225">
    <property type="entry name" value="Small_GTP-bd"/>
</dbReference>
<name>A0A1Y1Y145_9FUNG</name>
<dbReference type="SUPFAM" id="SSF54980">
    <property type="entry name" value="EF-G C-terminal domain-like"/>
    <property type="match status" value="2"/>
</dbReference>
<dbReference type="FunFam" id="3.30.70.870:FF:000003">
    <property type="entry name" value="GTP-binding protein TypA"/>
    <property type="match status" value="1"/>
</dbReference>
<dbReference type="InterPro" id="IPR035647">
    <property type="entry name" value="EFG_III/V"/>
</dbReference>
<proteinExistence type="predicted"/>
<dbReference type="Gene3D" id="3.30.70.870">
    <property type="entry name" value="Elongation Factor G (Translational Gtpase), domain 3"/>
    <property type="match status" value="1"/>
</dbReference>
<dbReference type="CDD" id="cd16263">
    <property type="entry name" value="BipA_III"/>
    <property type="match status" value="1"/>
</dbReference>
<dbReference type="Pfam" id="PF03144">
    <property type="entry name" value="GTP_EFTU_D2"/>
    <property type="match status" value="1"/>
</dbReference>
<sequence>MACRAPLKPSYGLFGLRTSVEAPVLNKSLGQATYRFLRAYSSAAADPENKEAAVNTLGTLIDSKFIRNIGIIAHVDHGKTTLVDSLLRQSGTLQNLSDVRVMDSNALEKERGITILSKVTSIMYKNHRINIVDTPGHADFGGEVERILSMVDGVALVVDATEGPMTQTKFVLSKALEAGLKPLVVINKVDRPTARTAEVDSELLDLFMTLGANDDQLEYPIVYASGKDGWAVENVGDEPQNMNPLFDLILDRVPSPNVDRSSPFSMLVTQIESNPYLGKCFLGKITSGTIKVNDRLHALDPEGNVTDEARVTKLFTRTGLEQIIVDEAGAGDIITIAGVKNATVNSTLCNPEVVTPLPSTPVDPPTVSMFFGVNDSPIAGQEGKYLTSTMIRDRLLKEAETNVALSVSQTAGQEGVEVCGRGELQLGILIETMRREGFELSISPPRVVLRKDPKTGATLEPVEEVTIDVDHEFTGTIIEKLAQRKAEMKIFTEAGDKARLIFHCPTRGLLGYHAEFKNDTRGLGVLNHIFHAWEPYKGEMEKTRKGALVSTAVGDSTSYALSLIEPRGKLFVLPGNKIYTGMVIGEYSKDTSDLEVNPVRAKAVNNMRAAGKDDAIKLSPIKPMSLEEIIAYVGNDEVVEVTPESIRLRKKELDPTKRKQRSKK</sequence>
<dbReference type="InterPro" id="IPR006298">
    <property type="entry name" value="BipA"/>
</dbReference>
<dbReference type="SUPFAM" id="SSF52540">
    <property type="entry name" value="P-loop containing nucleoside triphosphate hydrolases"/>
    <property type="match status" value="1"/>
</dbReference>
<comment type="caution">
    <text evidence="2">The sequence shown here is derived from an EMBL/GenBank/DDBJ whole genome shotgun (WGS) entry which is preliminary data.</text>
</comment>
<evidence type="ECO:0000313" key="2">
    <source>
        <dbReference type="EMBL" id="ORX91615.1"/>
    </source>
</evidence>
<feature type="domain" description="Tr-type G" evidence="1">
    <location>
        <begin position="64"/>
        <end position="257"/>
    </location>
</feature>
<dbReference type="PROSITE" id="PS51722">
    <property type="entry name" value="G_TR_2"/>
    <property type="match status" value="1"/>
</dbReference>
<dbReference type="InterPro" id="IPR000640">
    <property type="entry name" value="EFG_V-like"/>
</dbReference>
<dbReference type="EMBL" id="MCFE01000314">
    <property type="protein sequence ID" value="ORX91615.1"/>
    <property type="molecule type" value="Genomic_DNA"/>
</dbReference>
<dbReference type="PANTHER" id="PTHR42908">
    <property type="entry name" value="TRANSLATION ELONGATION FACTOR-RELATED"/>
    <property type="match status" value="1"/>
</dbReference>
<dbReference type="InterPro" id="IPR047042">
    <property type="entry name" value="BipA_II"/>
</dbReference>
<dbReference type="CDD" id="cd03710">
    <property type="entry name" value="BipA_TypA_C"/>
    <property type="match status" value="1"/>
</dbReference>
<protein>
    <submittedName>
        <fullName evidence="2">Small GTP-binding protein</fullName>
    </submittedName>
</protein>
<dbReference type="InterPro" id="IPR000795">
    <property type="entry name" value="T_Tr_GTP-bd_dom"/>
</dbReference>
<dbReference type="CDD" id="cd01891">
    <property type="entry name" value="TypA_BipA"/>
    <property type="match status" value="1"/>
</dbReference>